<dbReference type="OrthoDB" id="1854899at2759"/>
<reference evidence="6" key="2">
    <citation type="journal article" date="2023" name="IMA Fungus">
        <title>Comparative genomic study of the Penicillium genus elucidates a diverse pangenome and 15 lateral gene transfer events.</title>
        <authorList>
            <person name="Petersen C."/>
            <person name="Sorensen T."/>
            <person name="Nielsen M.R."/>
            <person name="Sondergaard T.E."/>
            <person name="Sorensen J.L."/>
            <person name="Fitzpatrick D.A."/>
            <person name="Frisvad J.C."/>
            <person name="Nielsen K.L."/>
        </authorList>
    </citation>
    <scope>NUCLEOTIDE SEQUENCE</scope>
    <source>
        <strain evidence="6">IBT 26290</strain>
    </source>
</reference>
<reference evidence="6" key="1">
    <citation type="submission" date="2022-11" db="EMBL/GenBank/DDBJ databases">
        <authorList>
            <person name="Petersen C."/>
        </authorList>
    </citation>
    <scope>NUCLEOTIDE SEQUENCE</scope>
    <source>
        <strain evidence="6">IBT 26290</strain>
    </source>
</reference>
<evidence type="ECO:0000256" key="5">
    <source>
        <dbReference type="SAM" id="MobiDB-lite"/>
    </source>
</evidence>
<evidence type="ECO:0000256" key="2">
    <source>
        <dbReference type="ARBA" id="ARBA00010743"/>
    </source>
</evidence>
<accession>A0A9W9I6V2</accession>
<keyword evidence="4" id="KW-0805">Transcription regulation</keyword>
<keyword evidence="4" id="KW-0804">Transcription</keyword>
<feature type="region of interest" description="Disordered" evidence="5">
    <location>
        <begin position="87"/>
        <end position="141"/>
    </location>
</feature>
<evidence type="ECO:0000256" key="3">
    <source>
        <dbReference type="ARBA" id="ARBA00023242"/>
    </source>
</evidence>
<sequence length="349" mass="37393">MPVTGVYFIPSHPNASTALSTLTERLRSSFTDEDFIPLGRWALDHKLMRDTPGLLPASANPGQRPSKPRYMQLLSLTHYPSHGFIYTSEPTEKPFHPPSAASSAPSATPANGAVSPGQGGPAPAPTAAASHTSATSQGGASAAETQMLMTTVPPSSYKTLFQHFTYACQPFWCHRLTVTVPNGVVYDIGDFRVRLGDVRQTWPTARVRGTIVEIEWRGPSVVDSLAAASQARRSGSADDVDSGVDLSFSVLEEADIDAEYEATASLIREFWARLGVQGAREAILVPGIGKEIKEKLGRVRGAGRDVGGRSLKDEATLAGLGGVPFEDDIDPAAGTDVARQYMEVLRFNR</sequence>
<feature type="compositionally biased region" description="Low complexity" evidence="5">
    <location>
        <begin position="98"/>
        <end position="116"/>
    </location>
</feature>
<evidence type="ECO:0000256" key="4">
    <source>
        <dbReference type="RuleBase" id="RU364152"/>
    </source>
</evidence>
<name>A0A9W9I6V2_9EURO</name>
<comment type="caution">
    <text evidence="6">The sequence shown here is derived from an EMBL/GenBank/DDBJ whole genome shotgun (WGS) entry which is preliminary data.</text>
</comment>
<evidence type="ECO:0000256" key="1">
    <source>
        <dbReference type="ARBA" id="ARBA00004123"/>
    </source>
</evidence>
<dbReference type="AlphaFoldDB" id="A0A9W9I6V2"/>
<gene>
    <name evidence="4" type="primary">MED20</name>
    <name evidence="6" type="ORF">N7482_004569</name>
</gene>
<evidence type="ECO:0000313" key="7">
    <source>
        <dbReference type="Proteomes" id="UP001149163"/>
    </source>
</evidence>
<evidence type="ECO:0000313" key="6">
    <source>
        <dbReference type="EMBL" id="KAJ5168975.1"/>
    </source>
</evidence>
<dbReference type="GO" id="GO:0003712">
    <property type="term" value="F:transcription coregulator activity"/>
    <property type="evidence" value="ECO:0007669"/>
    <property type="project" value="InterPro"/>
</dbReference>
<dbReference type="GO" id="GO:0016592">
    <property type="term" value="C:mediator complex"/>
    <property type="evidence" value="ECO:0007669"/>
    <property type="project" value="InterPro"/>
</dbReference>
<organism evidence="6 7">
    <name type="scientific">Penicillium canariense</name>
    <dbReference type="NCBI Taxonomy" id="189055"/>
    <lineage>
        <taxon>Eukaryota</taxon>
        <taxon>Fungi</taxon>
        <taxon>Dikarya</taxon>
        <taxon>Ascomycota</taxon>
        <taxon>Pezizomycotina</taxon>
        <taxon>Eurotiomycetes</taxon>
        <taxon>Eurotiomycetidae</taxon>
        <taxon>Eurotiales</taxon>
        <taxon>Aspergillaceae</taxon>
        <taxon>Penicillium</taxon>
    </lineage>
</organism>
<comment type="subunit">
    <text evidence="4">Component of the Mediator complex.</text>
</comment>
<keyword evidence="4" id="KW-0010">Activator</keyword>
<comment type="function">
    <text evidence="4">Component of the Mediator complex, a coactivator involved in the regulated transcription of nearly all RNA polymerase II-dependent genes. Mediator functions as a bridge to convey information from gene-specific regulatory proteins to the basal RNA polymerase II transcription machinery. Mediator is recruited to promoters by direct interactions with regulatory proteins and serves as a scaffold for the assembly of a functional preinitiation complex with RNA polymerase II and the general transcription factors.</text>
</comment>
<dbReference type="InterPro" id="IPR013921">
    <property type="entry name" value="Mediator_Med20"/>
</dbReference>
<protein>
    <recommendedName>
        <fullName evidence="4">Mediator of RNA polymerase II transcription subunit 20</fullName>
    </recommendedName>
    <alternativeName>
        <fullName evidence="4">Mediator complex subunit 20</fullName>
    </alternativeName>
</protein>
<keyword evidence="7" id="KW-1185">Reference proteome</keyword>
<dbReference type="EMBL" id="JAPQKN010000002">
    <property type="protein sequence ID" value="KAJ5168975.1"/>
    <property type="molecule type" value="Genomic_DNA"/>
</dbReference>
<dbReference type="Pfam" id="PF08612">
    <property type="entry name" value="Med20"/>
    <property type="match status" value="1"/>
</dbReference>
<dbReference type="Proteomes" id="UP001149163">
    <property type="component" value="Unassembled WGS sequence"/>
</dbReference>
<comment type="similarity">
    <text evidence="2 4">Belongs to the Mediator complex subunit 20 family.</text>
</comment>
<keyword evidence="3 4" id="KW-0539">Nucleus</keyword>
<comment type="subcellular location">
    <subcellularLocation>
        <location evidence="1 4">Nucleus</location>
    </subcellularLocation>
</comment>
<feature type="compositionally biased region" description="Low complexity" evidence="5">
    <location>
        <begin position="125"/>
        <end position="141"/>
    </location>
</feature>
<dbReference type="GO" id="GO:0006357">
    <property type="term" value="P:regulation of transcription by RNA polymerase II"/>
    <property type="evidence" value="ECO:0007669"/>
    <property type="project" value="InterPro"/>
</dbReference>
<proteinExistence type="inferred from homology"/>